<dbReference type="EMBL" id="GBXM01054935">
    <property type="protein sequence ID" value="JAH53642.1"/>
    <property type="molecule type" value="Transcribed_RNA"/>
</dbReference>
<accession>A0A0E9TJI7</accession>
<reference evidence="1" key="2">
    <citation type="journal article" date="2015" name="Fish Shellfish Immunol.">
        <title>Early steps in the European eel (Anguilla anguilla)-Vibrio vulnificus interaction in the gills: Role of the RtxA13 toxin.</title>
        <authorList>
            <person name="Callol A."/>
            <person name="Pajuelo D."/>
            <person name="Ebbesson L."/>
            <person name="Teles M."/>
            <person name="MacKenzie S."/>
            <person name="Amaro C."/>
        </authorList>
    </citation>
    <scope>NUCLEOTIDE SEQUENCE</scope>
</reference>
<protein>
    <submittedName>
        <fullName evidence="1">Uncharacterized protein</fullName>
    </submittedName>
</protein>
<evidence type="ECO:0000313" key="1">
    <source>
        <dbReference type="EMBL" id="JAH53642.1"/>
    </source>
</evidence>
<dbReference type="AlphaFoldDB" id="A0A0E9TJI7"/>
<organism evidence="1">
    <name type="scientific">Anguilla anguilla</name>
    <name type="common">European freshwater eel</name>
    <name type="synonym">Muraena anguilla</name>
    <dbReference type="NCBI Taxonomy" id="7936"/>
    <lineage>
        <taxon>Eukaryota</taxon>
        <taxon>Metazoa</taxon>
        <taxon>Chordata</taxon>
        <taxon>Craniata</taxon>
        <taxon>Vertebrata</taxon>
        <taxon>Euteleostomi</taxon>
        <taxon>Actinopterygii</taxon>
        <taxon>Neopterygii</taxon>
        <taxon>Teleostei</taxon>
        <taxon>Anguilliformes</taxon>
        <taxon>Anguillidae</taxon>
        <taxon>Anguilla</taxon>
    </lineage>
</organism>
<name>A0A0E9TJI7_ANGAN</name>
<reference evidence="1" key="1">
    <citation type="submission" date="2014-11" db="EMBL/GenBank/DDBJ databases">
        <authorList>
            <person name="Amaro Gonzalez C."/>
        </authorList>
    </citation>
    <scope>NUCLEOTIDE SEQUENCE</scope>
</reference>
<proteinExistence type="predicted"/>
<sequence>MSQRQKQQGRAVAEVQQSSSSYVSYFSSQSHIGQLQHGV</sequence>